<dbReference type="AlphaFoldDB" id="A0A4U8WBF0"/>
<accession>A0A4U8WBF0</accession>
<dbReference type="EC" id="3.4.16.4" evidence="2"/>
<dbReference type="Gene3D" id="3.40.710.10">
    <property type="entry name" value="DD-peptidase/beta-lactamase superfamily"/>
    <property type="match status" value="1"/>
</dbReference>
<gene>
    <name evidence="2" type="ORF">NCTC12078_01437</name>
</gene>
<name>A0A4U8WBF0_9FLAO</name>
<dbReference type="PANTHER" id="PTHR43283:SF18">
    <property type="match status" value="1"/>
</dbReference>
<dbReference type="InterPro" id="IPR001466">
    <property type="entry name" value="Beta-lactam-related"/>
</dbReference>
<dbReference type="EMBL" id="LR215974">
    <property type="protein sequence ID" value="VFB03423.1"/>
    <property type="molecule type" value="Genomic_DNA"/>
</dbReference>
<dbReference type="KEGG" id="ctai:NCTC12078_01437"/>
<feature type="domain" description="Beta-lactamase-related" evidence="1">
    <location>
        <begin position="199"/>
        <end position="490"/>
    </location>
</feature>
<evidence type="ECO:0000259" key="1">
    <source>
        <dbReference type="Pfam" id="PF00144"/>
    </source>
</evidence>
<dbReference type="InterPro" id="IPR050789">
    <property type="entry name" value="Diverse_Enzym_Activities"/>
</dbReference>
<dbReference type="GO" id="GO:0009002">
    <property type="term" value="F:serine-type D-Ala-D-Ala carboxypeptidase activity"/>
    <property type="evidence" value="ECO:0007669"/>
    <property type="project" value="UniProtKB-EC"/>
</dbReference>
<dbReference type="Proteomes" id="UP000290013">
    <property type="component" value="Chromosome"/>
</dbReference>
<protein>
    <submittedName>
        <fullName evidence="2">D-alanyl-D-alanine carboxypeptidase</fullName>
        <ecNumber evidence="2">3.4.16.4</ecNumber>
    </submittedName>
</protein>
<keyword evidence="2" id="KW-0645">Protease</keyword>
<keyword evidence="2" id="KW-0121">Carboxypeptidase</keyword>
<sequence length="514" mass="58941">MNYKLDLLDNIHNNLINNRSWWFIKMKKQIAFLIFFLSITAFSQVEKNDDLYKTILSNDSLLFDVGFNHCNIKQFEILLSENLKFHHDKDGISNKTKFLHDLKNGLCKNPETRQVKRFLIKESTEIFPLYKNAVLYGAVHNGEHLFSEKRETQTGIAKFTNVWQLENVEWKLVTSFSFDHHPLGDNKSASPIFDNDSEIEKWLKEKKIPMLGIGVIKNGKLNQVKVFGEITEGIAAPYNTIFNVASLTKPVTAIVALKLVSAGKWNLDEPLYTFWNDPEIADDPRSKKITTRLILSHQTGFPNWRWMNEYKKLSFQLEPGTQYHYSGEGMEFLRKALEKKFKKSLQQLADELIFQPLKMTDTRYVWDKNIDMSRLATGYDKNGKAYETVKNKIPNAADDLLTTIEDYGNFLTSIINGDGLTKEVFKEMTFDQVATTKGKHFGLGFEIYDLGNGELALSHSGSDNGVQTIFFIFPKDKNGIVIFTNSDTGGSVFGDLLKYYLGKNGQKIYDIETN</sequence>
<proteinExistence type="predicted"/>
<dbReference type="InterPro" id="IPR012338">
    <property type="entry name" value="Beta-lactam/transpept-like"/>
</dbReference>
<dbReference type="Pfam" id="PF00144">
    <property type="entry name" value="Beta-lactamase"/>
    <property type="match status" value="1"/>
</dbReference>
<evidence type="ECO:0000313" key="3">
    <source>
        <dbReference type="Proteomes" id="UP000290013"/>
    </source>
</evidence>
<keyword evidence="2" id="KW-0378">Hydrolase</keyword>
<reference evidence="2 3" key="1">
    <citation type="submission" date="2019-02" db="EMBL/GenBank/DDBJ databases">
        <authorList>
            <consortium name="Pathogen Informatics"/>
        </authorList>
    </citation>
    <scope>NUCLEOTIDE SEQUENCE [LARGE SCALE GENOMIC DNA]</scope>
    <source>
        <strain evidence="2 3">3012STDY6944375</strain>
    </source>
</reference>
<dbReference type="SUPFAM" id="SSF56601">
    <property type="entry name" value="beta-lactamase/transpeptidase-like"/>
    <property type="match status" value="1"/>
</dbReference>
<dbReference type="PANTHER" id="PTHR43283">
    <property type="entry name" value="BETA-LACTAMASE-RELATED"/>
    <property type="match status" value="1"/>
</dbReference>
<organism evidence="2 3">
    <name type="scientific">Chryseobacterium taihuense</name>
    <dbReference type="NCBI Taxonomy" id="1141221"/>
    <lineage>
        <taxon>Bacteria</taxon>
        <taxon>Pseudomonadati</taxon>
        <taxon>Bacteroidota</taxon>
        <taxon>Flavobacteriia</taxon>
        <taxon>Flavobacteriales</taxon>
        <taxon>Weeksellaceae</taxon>
        <taxon>Chryseobacterium group</taxon>
        <taxon>Chryseobacterium</taxon>
    </lineage>
</organism>
<evidence type="ECO:0000313" key="2">
    <source>
        <dbReference type="EMBL" id="VFB03423.1"/>
    </source>
</evidence>